<feature type="domain" description="Fungal-type protein kinase" evidence="2">
    <location>
        <begin position="498"/>
        <end position="629"/>
    </location>
</feature>
<feature type="compositionally biased region" description="Basic and acidic residues" evidence="1">
    <location>
        <begin position="388"/>
        <end position="403"/>
    </location>
</feature>
<dbReference type="SUPFAM" id="SSF56112">
    <property type="entry name" value="Protein kinase-like (PK-like)"/>
    <property type="match status" value="1"/>
</dbReference>
<dbReference type="Gene3D" id="2.20.130.20">
    <property type="match status" value="1"/>
</dbReference>
<feature type="compositionally biased region" description="Basic and acidic residues" evidence="1">
    <location>
        <begin position="166"/>
        <end position="192"/>
    </location>
</feature>
<dbReference type="Gene3D" id="1.10.510.10">
    <property type="entry name" value="Transferase(Phosphotransferase) domain 1"/>
    <property type="match status" value="1"/>
</dbReference>
<protein>
    <recommendedName>
        <fullName evidence="2">Fungal-type protein kinase domain-containing protein</fullName>
    </recommendedName>
</protein>
<sequence length="734" mass="83526">MCKETSPYRHFDIDILNFAHSVWGLDRSIGQKILDMDIKLDPRKLYAYRRSKCEKELRAPFIEFSKHLLREVASRLGVPAEDISDCFWDMADVEAQSYVPDMITTWRTQHTSISEDHTLCIAKQILEFSHEDFKDTGSFLSHRQRARLMRTVNSVSKLLRKPNSIRPREVNSEPKFESEIPSNDPHDTVDFRNRKRRHESDSSFDSGRAAKRPRSHRGAQLASHAVECLAATARRWITGLFVDTCQVTACYFDRHLVACSSSLRFDQKPTTLAVMLYAMNVCTKDRAGFDPHLLSSPLPPTTLNAGRRDPALPVSQMVGSVFYFSITAKDNSTGFEESLPITQLGNEHMNKKDRRRSEEEGCPTIDETVRRDAREGRNSEMLHGLVKRPRDCRKGGKEPRDEPNATPVSDGKDSQGTPVKDSACFRIVNVIRKPDELVSRATGVFKVRWRLPNGEFSDGLYALKLSWPPTTRASEIDVIKHLKNALPESSHDHLPAAQNHEERVLRVLASRHYEKLWEAGSIENFKQAWLDCVEVCHLAYRTGRVLHRDLSENNLMVLSLPDGTVKGVLNDWDMAMFIRDTDRHTPCLYRTGTPPFMAMDLLQAEALNLPEMDVALSPPHWFRHDLESLWSPWTKNATSNLGSKIAFFNGGKAVEDSLLKQVKPGFEGIAKDWIKPLRRLFKKAMLFGDAAEKDGLEGYDPSTYGGQLTFEKFMKAINVTPRTWGIPNFLEQDS</sequence>
<proteinExistence type="predicted"/>
<dbReference type="EMBL" id="QPFP01000285">
    <property type="protein sequence ID" value="TEB18142.1"/>
    <property type="molecule type" value="Genomic_DNA"/>
</dbReference>
<feature type="domain" description="Fungal-type protein kinase" evidence="2">
    <location>
        <begin position="214"/>
        <end position="294"/>
    </location>
</feature>
<dbReference type="PANTHER" id="PTHR38248">
    <property type="entry name" value="FUNK1 6"/>
    <property type="match status" value="1"/>
</dbReference>
<dbReference type="Pfam" id="PF17667">
    <property type="entry name" value="Pkinase_fungal"/>
    <property type="match status" value="2"/>
</dbReference>
<organism evidence="3 4">
    <name type="scientific">Coprinellus micaceus</name>
    <name type="common">Glistening ink-cap mushroom</name>
    <name type="synonym">Coprinus micaceus</name>
    <dbReference type="NCBI Taxonomy" id="71717"/>
    <lineage>
        <taxon>Eukaryota</taxon>
        <taxon>Fungi</taxon>
        <taxon>Dikarya</taxon>
        <taxon>Basidiomycota</taxon>
        <taxon>Agaricomycotina</taxon>
        <taxon>Agaricomycetes</taxon>
        <taxon>Agaricomycetidae</taxon>
        <taxon>Agaricales</taxon>
        <taxon>Agaricineae</taxon>
        <taxon>Psathyrellaceae</taxon>
        <taxon>Coprinellus</taxon>
    </lineage>
</organism>
<evidence type="ECO:0000313" key="4">
    <source>
        <dbReference type="Proteomes" id="UP000298030"/>
    </source>
</evidence>
<reference evidence="3 4" key="1">
    <citation type="journal article" date="2019" name="Nat. Ecol. Evol.">
        <title>Megaphylogeny resolves global patterns of mushroom evolution.</title>
        <authorList>
            <person name="Varga T."/>
            <person name="Krizsan K."/>
            <person name="Foldi C."/>
            <person name="Dima B."/>
            <person name="Sanchez-Garcia M."/>
            <person name="Sanchez-Ramirez S."/>
            <person name="Szollosi G.J."/>
            <person name="Szarkandi J.G."/>
            <person name="Papp V."/>
            <person name="Albert L."/>
            <person name="Andreopoulos W."/>
            <person name="Angelini C."/>
            <person name="Antonin V."/>
            <person name="Barry K.W."/>
            <person name="Bougher N.L."/>
            <person name="Buchanan P."/>
            <person name="Buyck B."/>
            <person name="Bense V."/>
            <person name="Catcheside P."/>
            <person name="Chovatia M."/>
            <person name="Cooper J."/>
            <person name="Damon W."/>
            <person name="Desjardin D."/>
            <person name="Finy P."/>
            <person name="Geml J."/>
            <person name="Haridas S."/>
            <person name="Hughes K."/>
            <person name="Justo A."/>
            <person name="Karasinski D."/>
            <person name="Kautmanova I."/>
            <person name="Kiss B."/>
            <person name="Kocsube S."/>
            <person name="Kotiranta H."/>
            <person name="LaButti K.M."/>
            <person name="Lechner B.E."/>
            <person name="Liimatainen K."/>
            <person name="Lipzen A."/>
            <person name="Lukacs Z."/>
            <person name="Mihaltcheva S."/>
            <person name="Morgado L.N."/>
            <person name="Niskanen T."/>
            <person name="Noordeloos M.E."/>
            <person name="Ohm R.A."/>
            <person name="Ortiz-Santana B."/>
            <person name="Ovrebo C."/>
            <person name="Racz N."/>
            <person name="Riley R."/>
            <person name="Savchenko A."/>
            <person name="Shiryaev A."/>
            <person name="Soop K."/>
            <person name="Spirin V."/>
            <person name="Szebenyi C."/>
            <person name="Tomsovsky M."/>
            <person name="Tulloss R.E."/>
            <person name="Uehling J."/>
            <person name="Grigoriev I.V."/>
            <person name="Vagvolgyi C."/>
            <person name="Papp T."/>
            <person name="Martin F.M."/>
            <person name="Miettinen O."/>
            <person name="Hibbett D.S."/>
            <person name="Nagy L.G."/>
        </authorList>
    </citation>
    <scope>NUCLEOTIDE SEQUENCE [LARGE SCALE GENOMIC DNA]</scope>
    <source>
        <strain evidence="3 4">FP101781</strain>
    </source>
</reference>
<gene>
    <name evidence="3" type="ORF">FA13DRAFT_1804059</name>
</gene>
<feature type="region of interest" description="Disordered" evidence="1">
    <location>
        <begin position="163"/>
        <end position="218"/>
    </location>
</feature>
<dbReference type="OrthoDB" id="5569250at2759"/>
<evidence type="ECO:0000259" key="2">
    <source>
        <dbReference type="Pfam" id="PF17667"/>
    </source>
</evidence>
<evidence type="ECO:0000256" key="1">
    <source>
        <dbReference type="SAM" id="MobiDB-lite"/>
    </source>
</evidence>
<accession>A0A4Y7SBJ1</accession>
<comment type="caution">
    <text evidence="3">The sequence shown here is derived from an EMBL/GenBank/DDBJ whole genome shotgun (WGS) entry which is preliminary data.</text>
</comment>
<name>A0A4Y7SBJ1_COPMI</name>
<dbReference type="PANTHER" id="PTHR38248:SF2">
    <property type="entry name" value="FUNK1 11"/>
    <property type="match status" value="1"/>
</dbReference>
<feature type="region of interest" description="Disordered" evidence="1">
    <location>
        <begin position="344"/>
        <end position="419"/>
    </location>
</feature>
<dbReference type="Proteomes" id="UP000298030">
    <property type="component" value="Unassembled WGS sequence"/>
</dbReference>
<dbReference type="AlphaFoldDB" id="A0A4Y7SBJ1"/>
<evidence type="ECO:0000313" key="3">
    <source>
        <dbReference type="EMBL" id="TEB18142.1"/>
    </source>
</evidence>
<dbReference type="STRING" id="71717.A0A4Y7SBJ1"/>
<dbReference type="InterPro" id="IPR040976">
    <property type="entry name" value="Pkinase_fungal"/>
</dbReference>
<dbReference type="InterPro" id="IPR011009">
    <property type="entry name" value="Kinase-like_dom_sf"/>
</dbReference>
<keyword evidence="4" id="KW-1185">Reference proteome</keyword>
<feature type="compositionally biased region" description="Basic and acidic residues" evidence="1">
    <location>
        <begin position="367"/>
        <end position="380"/>
    </location>
</feature>